<dbReference type="Pfam" id="PF22626">
    <property type="entry name" value="LysX_preATP_grasp"/>
    <property type="match status" value="1"/>
</dbReference>
<dbReference type="InterPro" id="IPR013815">
    <property type="entry name" value="ATP_grasp_subdomain_1"/>
</dbReference>
<dbReference type="GeneID" id="89683515"/>
<dbReference type="Gene3D" id="3.40.50.20">
    <property type="match status" value="1"/>
</dbReference>
<dbReference type="PANTHER" id="PTHR21621">
    <property type="entry name" value="RIBOSOMAL PROTEIN S6 MODIFICATION PROTEIN"/>
    <property type="match status" value="1"/>
</dbReference>
<dbReference type="InterPro" id="IPR011761">
    <property type="entry name" value="ATP-grasp"/>
</dbReference>
<dbReference type="InterPro" id="IPR013651">
    <property type="entry name" value="ATP-grasp_RimK-type"/>
</dbReference>
<dbReference type="InterPro" id="IPR054562">
    <property type="entry name" value="LysX/ArgX_preATP_grasp"/>
</dbReference>
<keyword evidence="3 4" id="KW-0067">ATP-binding</keyword>
<keyword evidence="7" id="KW-1185">Reference proteome</keyword>
<name>A0ABS7F841_9NEIS</name>
<feature type="domain" description="ATP-grasp" evidence="5">
    <location>
        <begin position="97"/>
        <end position="283"/>
    </location>
</feature>
<keyword evidence="1" id="KW-0479">Metal-binding</keyword>
<proteinExistence type="predicted"/>
<dbReference type="PROSITE" id="PS50975">
    <property type="entry name" value="ATP_GRASP"/>
    <property type="match status" value="1"/>
</dbReference>
<protein>
    <submittedName>
        <fullName evidence="6">RimK family alpha-L-glutamate ligase</fullName>
    </submittedName>
</protein>
<dbReference type="Proteomes" id="UP000711178">
    <property type="component" value="Unassembled WGS sequence"/>
</dbReference>
<dbReference type="Pfam" id="PF08443">
    <property type="entry name" value="RimK"/>
    <property type="match status" value="1"/>
</dbReference>
<gene>
    <name evidence="6" type="ORF">KIF53_01185</name>
</gene>
<evidence type="ECO:0000256" key="1">
    <source>
        <dbReference type="ARBA" id="ARBA00022723"/>
    </source>
</evidence>
<accession>A0ABS7F841</accession>
<comment type="caution">
    <text evidence="6">The sequence shown here is derived from an EMBL/GenBank/DDBJ whole genome shotgun (WGS) entry which is preliminary data.</text>
</comment>
<dbReference type="GO" id="GO:0016874">
    <property type="term" value="F:ligase activity"/>
    <property type="evidence" value="ECO:0007669"/>
    <property type="project" value="UniProtKB-KW"/>
</dbReference>
<dbReference type="Gene3D" id="3.30.470.20">
    <property type="entry name" value="ATP-grasp fold, B domain"/>
    <property type="match status" value="1"/>
</dbReference>
<evidence type="ECO:0000313" key="7">
    <source>
        <dbReference type="Proteomes" id="UP000711178"/>
    </source>
</evidence>
<evidence type="ECO:0000259" key="5">
    <source>
        <dbReference type="PROSITE" id="PS50975"/>
    </source>
</evidence>
<keyword evidence="6" id="KW-0436">Ligase</keyword>
<dbReference type="Gene3D" id="3.30.1490.20">
    <property type="entry name" value="ATP-grasp fold, A domain"/>
    <property type="match status" value="1"/>
</dbReference>
<dbReference type="InterPro" id="IPR004666">
    <property type="entry name" value="Rp_bS6_RimK/Lys_biosynth_LsyX"/>
</dbReference>
<dbReference type="RefSeq" id="WP_047236432.1">
    <property type="nucleotide sequence ID" value="NZ_CP142381.1"/>
</dbReference>
<evidence type="ECO:0000256" key="3">
    <source>
        <dbReference type="ARBA" id="ARBA00022840"/>
    </source>
</evidence>
<organism evidence="6 7">
    <name type="scientific">Chromobacterium subtsugae</name>
    <dbReference type="NCBI Taxonomy" id="251747"/>
    <lineage>
        <taxon>Bacteria</taxon>
        <taxon>Pseudomonadati</taxon>
        <taxon>Pseudomonadota</taxon>
        <taxon>Betaproteobacteria</taxon>
        <taxon>Neisseriales</taxon>
        <taxon>Chromobacteriaceae</taxon>
        <taxon>Chromobacterium</taxon>
    </lineage>
</organism>
<evidence type="ECO:0000256" key="2">
    <source>
        <dbReference type="ARBA" id="ARBA00022741"/>
    </source>
</evidence>
<dbReference type="SUPFAM" id="SSF52440">
    <property type="entry name" value="PreATP-grasp domain"/>
    <property type="match status" value="1"/>
</dbReference>
<sequence length="306" mass="33831">MSQITVLLILTKMRPEEKAIVEALERRGVKVIVSVDGRDLGWLLQGESGVGHPQVAMLRCLSQSRNVELARLLKACGIPTINSVDAIDICCSKVAQAMLFRQYDIPAPQSVIAFQADEITRYGQRHGFHFVLKPASSSWGRGVTLIRDEEALEAWRSAWETHDALYKHFPVLIQAFVEKPGYDLRVVIVGERPIVAFRRATDHWKTNTHLGAQVVPCEVTDAIHDLTTQVVEAIGPGIYGLDIFEQVGSDELLVCEINQNPEFWRSSQIHQVDVAGAIADWVAADAATYNLSFQVNSATSLAMVAS</sequence>
<evidence type="ECO:0000256" key="4">
    <source>
        <dbReference type="PROSITE-ProRule" id="PRU00409"/>
    </source>
</evidence>
<keyword evidence="2 4" id="KW-0547">Nucleotide-binding</keyword>
<dbReference type="PANTHER" id="PTHR21621:SF0">
    <property type="entry name" value="BETA-CITRYLGLUTAMATE SYNTHASE B-RELATED"/>
    <property type="match status" value="1"/>
</dbReference>
<dbReference type="EMBL" id="JAHDTB010000001">
    <property type="protein sequence ID" value="MBW8286249.1"/>
    <property type="molecule type" value="Genomic_DNA"/>
</dbReference>
<dbReference type="NCBIfam" id="TIGR00768">
    <property type="entry name" value="rimK_fam"/>
    <property type="match status" value="1"/>
</dbReference>
<evidence type="ECO:0000313" key="6">
    <source>
        <dbReference type="EMBL" id="MBW8286249.1"/>
    </source>
</evidence>
<dbReference type="InterPro" id="IPR016185">
    <property type="entry name" value="PreATP-grasp_dom_sf"/>
</dbReference>
<reference evidence="6 7" key="1">
    <citation type="submission" date="2021-05" db="EMBL/GenBank/DDBJ databases">
        <title>Draft Whole Genome Sequencing Of Biosensor Chromobacterium violaceum Strain CV026 Reveals A Regulatory RNA In Chromobacterium violaceum Phenotype Regulatory Network.</title>
        <authorList>
            <person name="Hong K.W."/>
            <person name="Chan K.G."/>
            <person name="Chang C.-Y."/>
        </authorList>
    </citation>
    <scope>NUCLEOTIDE SEQUENCE [LARGE SCALE GENOMIC DNA]</scope>
    <source>
        <strain evidence="6 7">ATCC 31532</strain>
    </source>
</reference>
<dbReference type="SUPFAM" id="SSF56059">
    <property type="entry name" value="Glutathione synthetase ATP-binding domain-like"/>
    <property type="match status" value="1"/>
</dbReference>